<keyword evidence="5 7" id="KW-0560">Oxidoreductase</keyword>
<dbReference type="InterPro" id="IPR005979">
    <property type="entry name" value="Prochl_reduct"/>
</dbReference>
<dbReference type="PRINTS" id="PR00081">
    <property type="entry name" value="GDHRDH"/>
</dbReference>
<dbReference type="GO" id="GO:0015995">
    <property type="term" value="P:chlorophyll biosynthetic process"/>
    <property type="evidence" value="ECO:0007669"/>
    <property type="project" value="UniProtKB-UniPathway"/>
</dbReference>
<comment type="catalytic activity">
    <reaction evidence="7">
        <text>chlorophyllide a + NADP(+) = protochlorophyllide a + NADPH + H(+)</text>
        <dbReference type="Rhea" id="RHEA:11132"/>
        <dbReference type="ChEBI" id="CHEBI:15378"/>
        <dbReference type="ChEBI" id="CHEBI:57783"/>
        <dbReference type="ChEBI" id="CHEBI:58349"/>
        <dbReference type="ChEBI" id="CHEBI:83348"/>
        <dbReference type="ChEBI" id="CHEBI:83350"/>
        <dbReference type="EC" id="1.3.1.33"/>
    </reaction>
</comment>
<proteinExistence type="inferred from homology"/>
<dbReference type="NCBIfam" id="TIGR01289">
    <property type="entry name" value="LPOR"/>
    <property type="match status" value="1"/>
</dbReference>
<dbReference type="EMBL" id="DF974041">
    <property type="protein sequence ID" value="GAU44415.1"/>
    <property type="molecule type" value="Genomic_DNA"/>
</dbReference>
<evidence type="ECO:0000313" key="10">
    <source>
        <dbReference type="Proteomes" id="UP000242715"/>
    </source>
</evidence>
<evidence type="ECO:0000256" key="4">
    <source>
        <dbReference type="ARBA" id="ARBA00022857"/>
    </source>
</evidence>
<dbReference type="InterPro" id="IPR036291">
    <property type="entry name" value="NAD(P)-bd_dom_sf"/>
</dbReference>
<keyword evidence="4 7" id="KW-0521">NADP</keyword>
<accession>A0A2Z6P825</accession>
<reference evidence="10" key="1">
    <citation type="journal article" date="2017" name="Front. Plant Sci.">
        <title>Climate Clever Clovers: New Paradigm to Reduce the Environmental Footprint of Ruminants by Breeding Low Methanogenic Forages Utilizing Haplotype Variation.</title>
        <authorList>
            <person name="Kaur P."/>
            <person name="Appels R."/>
            <person name="Bayer P.E."/>
            <person name="Keeble-Gagnere G."/>
            <person name="Wang J."/>
            <person name="Hirakawa H."/>
            <person name="Shirasawa K."/>
            <person name="Vercoe P."/>
            <person name="Stefanova K."/>
            <person name="Durmic Z."/>
            <person name="Nichols P."/>
            <person name="Revell C."/>
            <person name="Isobe S.N."/>
            <person name="Edwards D."/>
            <person name="Erskine W."/>
        </authorList>
    </citation>
    <scope>NUCLEOTIDE SEQUENCE [LARGE SCALE GENOMIC DNA]</scope>
    <source>
        <strain evidence="10">cv. Daliak</strain>
    </source>
</reference>
<evidence type="ECO:0000256" key="8">
    <source>
        <dbReference type="SAM" id="MobiDB-lite"/>
    </source>
</evidence>
<dbReference type="InterPro" id="IPR002347">
    <property type="entry name" value="SDR_fam"/>
</dbReference>
<dbReference type="SUPFAM" id="SSF51735">
    <property type="entry name" value="NAD(P)-binding Rossmann-fold domains"/>
    <property type="match status" value="1"/>
</dbReference>
<sequence>MALQAASLLPASFSIPKEGKIGASLKDSTLFGVSLSESLKGDFSSSALRCKRDLRQKAGAVRAETAATATPSVTKSSPDGKKTLRKGNVVITGASSGLGLATAKALAETGKWHVIMACRDFLKAARAAKSAGMAKESYTIMHLDLSSLDSVHQFVDNFRRSEMPLDVLVNNAAVYLPTAKEPTFTADGFELSVGTNHLGHFLLSRLLLEDMGKSDYPSKRLIIVGSITGNTNTLAGNVPPKANLGDLRGLAGGLNGLNSSSMIDGGDFDGAKAYKDSKVVSDPSLTKSGVYWSWNKASASFENQLSQEASDVEKARKVWEVSEKLVGLA</sequence>
<protein>
    <recommendedName>
        <fullName evidence="7">NADPH-protochlorophyllide oxidoreductase</fullName>
        <ecNumber evidence="7">1.3.1.33</ecNumber>
    </recommendedName>
</protein>
<feature type="region of interest" description="Disordered" evidence="8">
    <location>
        <begin position="61"/>
        <end position="81"/>
    </location>
</feature>
<evidence type="ECO:0000256" key="6">
    <source>
        <dbReference type="ARBA" id="ARBA00023171"/>
    </source>
</evidence>
<name>A0A2Z6P825_TRISU</name>
<dbReference type="Proteomes" id="UP000242715">
    <property type="component" value="Unassembled WGS sequence"/>
</dbReference>
<comment type="subcellular location">
    <subcellularLocation>
        <location evidence="7">Plastid</location>
        <location evidence="7">Chloroplast</location>
    </subcellularLocation>
</comment>
<dbReference type="PANTHER" id="PTHR44419:SF19">
    <property type="entry name" value="PROTOCHLOROPHYLLIDE REDUCTASE A, CHLOROPLASTIC"/>
    <property type="match status" value="1"/>
</dbReference>
<keyword evidence="7" id="KW-0150">Chloroplast</keyword>
<dbReference type="OrthoDB" id="191139at2759"/>
<evidence type="ECO:0000313" key="9">
    <source>
        <dbReference type="EMBL" id="GAU44415.1"/>
    </source>
</evidence>
<evidence type="ECO:0000256" key="3">
    <source>
        <dbReference type="ARBA" id="ARBA00022531"/>
    </source>
</evidence>
<evidence type="ECO:0000256" key="1">
    <source>
        <dbReference type="ARBA" id="ARBA00005173"/>
    </source>
</evidence>
<dbReference type="Gene3D" id="3.40.50.720">
    <property type="entry name" value="NAD(P)-binding Rossmann-like Domain"/>
    <property type="match status" value="1"/>
</dbReference>
<keyword evidence="7" id="KW-0934">Plastid</keyword>
<keyword evidence="6 7" id="KW-0149">Chlorophyll biosynthesis</keyword>
<keyword evidence="10" id="KW-1185">Reference proteome</keyword>
<dbReference type="AlphaFoldDB" id="A0A2Z6P825"/>
<dbReference type="UniPathway" id="UPA00668"/>
<dbReference type="GO" id="GO:0016630">
    <property type="term" value="F:protochlorophyllide reductase activity"/>
    <property type="evidence" value="ECO:0007669"/>
    <property type="project" value="UniProtKB-EC"/>
</dbReference>
<evidence type="ECO:0000256" key="7">
    <source>
        <dbReference type="RuleBase" id="RU365001"/>
    </source>
</evidence>
<dbReference type="EC" id="1.3.1.33" evidence="7"/>
<organism evidence="9 10">
    <name type="scientific">Trifolium subterraneum</name>
    <name type="common">Subterranean clover</name>
    <dbReference type="NCBI Taxonomy" id="3900"/>
    <lineage>
        <taxon>Eukaryota</taxon>
        <taxon>Viridiplantae</taxon>
        <taxon>Streptophyta</taxon>
        <taxon>Embryophyta</taxon>
        <taxon>Tracheophyta</taxon>
        <taxon>Spermatophyta</taxon>
        <taxon>Magnoliopsida</taxon>
        <taxon>eudicotyledons</taxon>
        <taxon>Gunneridae</taxon>
        <taxon>Pentapetalae</taxon>
        <taxon>rosids</taxon>
        <taxon>fabids</taxon>
        <taxon>Fabales</taxon>
        <taxon>Fabaceae</taxon>
        <taxon>Papilionoideae</taxon>
        <taxon>50 kb inversion clade</taxon>
        <taxon>NPAAA clade</taxon>
        <taxon>Hologalegina</taxon>
        <taxon>IRL clade</taxon>
        <taxon>Trifolieae</taxon>
        <taxon>Trifolium</taxon>
    </lineage>
</organism>
<comment type="pathway">
    <text evidence="1 7">Porphyrin-containing compound metabolism; chlorophyll biosynthesis.</text>
</comment>
<comment type="similarity">
    <text evidence="2 7">Belongs to the short-chain dehydrogenases/reductases (SDR) family. POR subfamily.</text>
</comment>
<comment type="function">
    <text evidence="7">Phototransformation of protochlorophyllide (Pchlide) to chlorophyllide (Chlide).</text>
</comment>
<keyword evidence="3 7" id="KW-0602">Photosynthesis</keyword>
<dbReference type="PANTHER" id="PTHR44419">
    <property type="entry name" value="PROTOCHLOROPHYLLIDE REDUCTASE C, CHLOROPLASTIC"/>
    <property type="match status" value="1"/>
</dbReference>
<keyword evidence="7" id="KW-0809">Transit peptide</keyword>
<gene>
    <name evidence="9" type="ORF">TSUD_100620</name>
</gene>
<dbReference type="GO" id="GO:0015979">
    <property type="term" value="P:photosynthesis"/>
    <property type="evidence" value="ECO:0007669"/>
    <property type="project" value="UniProtKB-KW"/>
</dbReference>
<feature type="compositionally biased region" description="Low complexity" evidence="8">
    <location>
        <begin position="61"/>
        <end position="70"/>
    </location>
</feature>
<evidence type="ECO:0000256" key="2">
    <source>
        <dbReference type="ARBA" id="ARBA00005821"/>
    </source>
</evidence>
<evidence type="ECO:0000256" key="5">
    <source>
        <dbReference type="ARBA" id="ARBA00023002"/>
    </source>
</evidence>
<dbReference type="GO" id="GO:0009507">
    <property type="term" value="C:chloroplast"/>
    <property type="evidence" value="ECO:0007669"/>
    <property type="project" value="UniProtKB-SubCell"/>
</dbReference>
<dbReference type="Pfam" id="PF00106">
    <property type="entry name" value="adh_short"/>
    <property type="match status" value="1"/>
</dbReference>